<dbReference type="Gene3D" id="1.10.1580.10">
    <property type="match status" value="1"/>
</dbReference>
<gene>
    <name evidence="9" type="ORF">BXYJ_LOCUS4566</name>
</gene>
<feature type="region of interest" description="Disordered" evidence="7">
    <location>
        <begin position="1"/>
        <end position="20"/>
    </location>
</feature>
<evidence type="ECO:0000256" key="1">
    <source>
        <dbReference type="ARBA" id="ARBA00004123"/>
    </source>
</evidence>
<dbReference type="InterPro" id="IPR050755">
    <property type="entry name" value="TRAFAC_YlqF/YawG_RiboMat"/>
</dbReference>
<dbReference type="EMBL" id="CAJFDI010000002">
    <property type="protein sequence ID" value="CAD5216500.1"/>
    <property type="molecule type" value="Genomic_DNA"/>
</dbReference>
<dbReference type="Proteomes" id="UP000582659">
    <property type="component" value="Unassembled WGS sequence"/>
</dbReference>
<dbReference type="SUPFAM" id="SSF52540">
    <property type="entry name" value="P-loop containing nucleoside triphosphate hydrolases"/>
    <property type="match status" value="1"/>
</dbReference>
<accession>A0A1I7SWP1</accession>
<evidence type="ECO:0000259" key="8">
    <source>
        <dbReference type="PROSITE" id="PS51721"/>
    </source>
</evidence>
<dbReference type="FunFam" id="3.40.50.300:FF:000493">
    <property type="entry name" value="Guanine nucleotide-binding protein-like 3-like protein"/>
    <property type="match status" value="1"/>
</dbReference>
<comment type="subcellular location">
    <subcellularLocation>
        <location evidence="1">Nucleus</location>
    </subcellularLocation>
</comment>
<dbReference type="SMR" id="A0A1I7SWP1"/>
<proteinExistence type="predicted"/>
<dbReference type="EMBL" id="CAJFCV020000002">
    <property type="protein sequence ID" value="CAG9099740.1"/>
    <property type="molecule type" value="Genomic_DNA"/>
</dbReference>
<dbReference type="PANTHER" id="PTHR11089:SF30">
    <property type="entry name" value="GUANINE NUCLEOTIDE-BINDING PROTEIN-LIKE 3 HOMOLOG"/>
    <property type="match status" value="1"/>
</dbReference>
<dbReference type="Proteomes" id="UP000659654">
    <property type="component" value="Unassembled WGS sequence"/>
</dbReference>
<evidence type="ECO:0000256" key="7">
    <source>
        <dbReference type="SAM" id="MobiDB-lite"/>
    </source>
</evidence>
<dbReference type="Gene3D" id="3.40.50.300">
    <property type="entry name" value="P-loop containing nucleotide triphosphate hydrolases"/>
    <property type="match status" value="1"/>
</dbReference>
<evidence type="ECO:0000256" key="5">
    <source>
        <dbReference type="ARBA" id="ARBA00023242"/>
    </source>
</evidence>
<evidence type="ECO:0000313" key="9">
    <source>
        <dbReference type="EMBL" id="CAD5216500.1"/>
    </source>
</evidence>
<dbReference type="InterPro" id="IPR006073">
    <property type="entry name" value="GTP-bd"/>
</dbReference>
<dbReference type="CDD" id="cd04178">
    <property type="entry name" value="Nucleostemin_like"/>
    <property type="match status" value="1"/>
</dbReference>
<dbReference type="AlphaFoldDB" id="A0A1I7SWP1"/>
<reference evidence="9" key="2">
    <citation type="submission" date="2020-09" db="EMBL/GenBank/DDBJ databases">
        <authorList>
            <person name="Kikuchi T."/>
        </authorList>
    </citation>
    <scope>NUCLEOTIDE SEQUENCE</scope>
    <source>
        <strain evidence="9">Ka4C1</strain>
    </source>
</reference>
<name>A0A1I7SWP1_BURXY</name>
<dbReference type="PANTHER" id="PTHR11089">
    <property type="entry name" value="GTP-BINDING PROTEIN-RELATED"/>
    <property type="match status" value="1"/>
</dbReference>
<dbReference type="eggNOG" id="KOG2484">
    <property type="taxonomic scope" value="Eukaryota"/>
</dbReference>
<dbReference type="InterPro" id="IPR030378">
    <property type="entry name" value="G_CP_dom"/>
</dbReference>
<feature type="domain" description="CP-type G" evidence="8">
    <location>
        <begin position="106"/>
        <end position="284"/>
    </location>
</feature>
<keyword evidence="4" id="KW-0342">GTP-binding</keyword>
<evidence type="ECO:0000313" key="11">
    <source>
        <dbReference type="Proteomes" id="UP000659654"/>
    </source>
</evidence>
<keyword evidence="2" id="KW-0547">Nucleotide-binding</keyword>
<dbReference type="Proteomes" id="UP000095284">
    <property type="component" value="Unplaced"/>
</dbReference>
<organism evidence="10 12">
    <name type="scientific">Bursaphelenchus xylophilus</name>
    <name type="common">Pinewood nematode worm</name>
    <name type="synonym">Aphelenchoides xylophilus</name>
    <dbReference type="NCBI Taxonomy" id="6326"/>
    <lineage>
        <taxon>Eukaryota</taxon>
        <taxon>Metazoa</taxon>
        <taxon>Ecdysozoa</taxon>
        <taxon>Nematoda</taxon>
        <taxon>Chromadorea</taxon>
        <taxon>Rhabditida</taxon>
        <taxon>Tylenchina</taxon>
        <taxon>Tylenchomorpha</taxon>
        <taxon>Aphelenchoidea</taxon>
        <taxon>Aphelenchoididae</taxon>
        <taxon>Bursaphelenchus</taxon>
    </lineage>
</organism>
<keyword evidence="3" id="KW-0175">Coiled coil</keyword>
<dbReference type="InterPro" id="IPR023179">
    <property type="entry name" value="GTP-bd_ortho_bundle_sf"/>
</dbReference>
<keyword evidence="11" id="KW-1185">Reference proteome</keyword>
<dbReference type="FunFam" id="1.10.1580.10:FF:000002">
    <property type="entry name" value="Guanine nucleotide-binding protein-like 3 (nucleolar)-like"/>
    <property type="match status" value="1"/>
</dbReference>
<evidence type="ECO:0000313" key="10">
    <source>
        <dbReference type="Proteomes" id="UP000095284"/>
    </source>
</evidence>
<evidence type="ECO:0000256" key="2">
    <source>
        <dbReference type="ARBA" id="ARBA00022741"/>
    </source>
</evidence>
<evidence type="ECO:0000256" key="4">
    <source>
        <dbReference type="ARBA" id="ARBA00023134"/>
    </source>
</evidence>
<dbReference type="Pfam" id="PF01926">
    <property type="entry name" value="MMR_HSR1"/>
    <property type="match status" value="1"/>
</dbReference>
<dbReference type="OrthoDB" id="444945at2759"/>
<evidence type="ECO:0000256" key="6">
    <source>
        <dbReference type="ARBA" id="ARBA00069022"/>
    </source>
</evidence>
<feature type="compositionally biased region" description="Basic residues" evidence="7">
    <location>
        <begin position="1"/>
        <end position="17"/>
    </location>
</feature>
<sequence length="511" mass="57066">MGMHSKKRKEKSFRTKAKQILDNRVDKKKNDSHMNASDFLMEVDQQMNASKSMHAGFGGKRMMNGAVNVAIAAKGVQSLDYIPCSMKEVNAEFQLDSGDRSTRVFAAEVKKTISSADIVIEVLDARDPYGSRSKQIEEQALNSGKRLVLLLNKIDLVPNDNVKKWLGVLRKQLPTIAFKASTQEQQNRLGRLVSSNLHTDSSKCIGADLLMKLLKNYCRNKDIKTSIRVGIVGYPNVGKSSIINSLKRQRTCQTGGVPGVTKQFQEVELDKNIRLIDSPGVVLASRGQFDATEVALKNALRVDSLKDPISPIQGILRRCSVAVLCEHFQILPFDNHEVFLALVAKKLGRLKKGGRPDIHAAAKHVLNEWNSGKLKYFTEPSKETEVIPAVTTELLTTLSKEFDLDALEEDVKVVLAETAQMEGSSVEEDPELKYVVTAEPKKAKDKTEGFEHTDMIPKSLKYEGNVRIDSAIKNAVKRNKKKMRRLEKRQDNLTDMFTNLGGDQLDVKMED</sequence>
<keyword evidence="5" id="KW-0539">Nucleus</keyword>
<evidence type="ECO:0000313" key="12">
    <source>
        <dbReference type="WBParaSite" id="BXY_1747200.1"/>
    </source>
</evidence>
<dbReference type="GO" id="GO:0005525">
    <property type="term" value="F:GTP binding"/>
    <property type="evidence" value="ECO:0007669"/>
    <property type="project" value="UniProtKB-KW"/>
</dbReference>
<dbReference type="InterPro" id="IPR027417">
    <property type="entry name" value="P-loop_NTPase"/>
</dbReference>
<protein>
    <recommendedName>
        <fullName evidence="6">Guanine nucleotide-binding protein-like 3 homolog</fullName>
    </recommendedName>
</protein>
<evidence type="ECO:0000256" key="3">
    <source>
        <dbReference type="ARBA" id="ARBA00023054"/>
    </source>
</evidence>
<dbReference type="PROSITE" id="PS51721">
    <property type="entry name" value="G_CP"/>
    <property type="match status" value="1"/>
</dbReference>
<dbReference type="GO" id="GO:0005730">
    <property type="term" value="C:nucleolus"/>
    <property type="evidence" value="ECO:0007669"/>
    <property type="project" value="TreeGrafter"/>
</dbReference>
<dbReference type="WBParaSite" id="BXY_1747200.1">
    <property type="protein sequence ID" value="BXY_1747200.1"/>
    <property type="gene ID" value="BXY_1747200"/>
</dbReference>
<reference evidence="12" key="1">
    <citation type="submission" date="2016-11" db="UniProtKB">
        <authorList>
            <consortium name="WormBaseParasite"/>
        </authorList>
    </citation>
    <scope>IDENTIFICATION</scope>
</reference>